<dbReference type="NCBIfam" id="TIGR01494">
    <property type="entry name" value="ATPase_P-type"/>
    <property type="match status" value="1"/>
</dbReference>
<proteinExistence type="inferred from homology"/>
<keyword evidence="5" id="KW-0547">Nucleotide-binding</keyword>
<dbReference type="PANTHER" id="PTHR43294">
    <property type="entry name" value="SODIUM/POTASSIUM-TRANSPORTING ATPASE SUBUNIT ALPHA"/>
    <property type="match status" value="1"/>
</dbReference>
<keyword evidence="7" id="KW-1278">Translocase</keyword>
<dbReference type="FunFam" id="3.40.50.1000:FF:000001">
    <property type="entry name" value="Phospholipid-transporting ATPase IC"/>
    <property type="match status" value="1"/>
</dbReference>
<sequence length="495" mass="53476">MRLLQTVNLGIEESALTGEATPVGKQEQALKTEILSLGDTRNMAYLGTAVTRGRGRGIVVHTGMATEMGQICGMIQEAGQEETPLQRRLAQLGKWLVAFCLFICAAVVFMGIIRGEEVYQMFMAGISLAVAAIPEGLPAIVTVSLAIGVQRMIRRHAIIRKLPAVKTLGCATVICSDKTGTLTQNEMTVRKIVLAGSALDVTGEGYNPKGEFAGPADRHGNHFTLFMKAAAFCNNAVLERSKVSVKGLFRGMVRSRSSREWSVMGDPTEGAILVMAAKAGVWREQLEVKEPRIAELPFDSDRKRMTVICRQSSGALTAYVKGAPDVVLDLCTHIYKGELAVPLSDRDREAILAQNSSLAGEALRVLAFACRELPAASDNFTEESVERGLVFLGLAGMIDPPRLSALGAVRTCRRAGIKVVMITGDHQLTACAVAKELGILSAGFPCRCFKRAAMGFNPRCFLSPNSHGYPVPSFIWRGKEKSFASESVTKTKLLR</sequence>
<keyword evidence="4 10" id="KW-0812">Transmembrane</keyword>
<dbReference type="InterPro" id="IPR008250">
    <property type="entry name" value="ATPase_P-typ_transduc_dom_A_sf"/>
</dbReference>
<dbReference type="Proteomes" id="UP000297597">
    <property type="component" value="Unassembled WGS sequence"/>
</dbReference>
<dbReference type="InterPro" id="IPR001757">
    <property type="entry name" value="P_typ_ATPase"/>
</dbReference>
<evidence type="ECO:0000256" key="8">
    <source>
        <dbReference type="ARBA" id="ARBA00022989"/>
    </source>
</evidence>
<keyword evidence="3" id="KW-1003">Cell membrane</keyword>
<dbReference type="Pfam" id="PF00122">
    <property type="entry name" value="E1-E2_ATPase"/>
    <property type="match status" value="1"/>
</dbReference>
<dbReference type="RefSeq" id="WP_427910007.1">
    <property type="nucleotide sequence ID" value="NZ_QFFZ01000004.1"/>
</dbReference>
<keyword evidence="12" id="KW-0378">Hydrolase</keyword>
<evidence type="ECO:0000256" key="7">
    <source>
        <dbReference type="ARBA" id="ARBA00022967"/>
    </source>
</evidence>
<dbReference type="PRINTS" id="PR00121">
    <property type="entry name" value="NAKATPASE"/>
</dbReference>
<feature type="transmembrane region" description="Helical" evidence="10">
    <location>
        <begin position="119"/>
        <end position="147"/>
    </location>
</feature>
<dbReference type="InterPro" id="IPR023214">
    <property type="entry name" value="HAD_sf"/>
</dbReference>
<dbReference type="PANTHER" id="PTHR43294:SF21">
    <property type="entry name" value="CATION TRANSPORTING ATPASE"/>
    <property type="match status" value="1"/>
</dbReference>
<protein>
    <submittedName>
        <fullName evidence="12">Calcium-transporting ATPase</fullName>
        <ecNumber evidence="12">3.6.3.8</ecNumber>
    </submittedName>
</protein>
<dbReference type="GO" id="GO:0016887">
    <property type="term" value="F:ATP hydrolysis activity"/>
    <property type="evidence" value="ECO:0007669"/>
    <property type="project" value="InterPro"/>
</dbReference>
<dbReference type="Gene3D" id="3.40.50.1000">
    <property type="entry name" value="HAD superfamily/HAD-like"/>
    <property type="match status" value="1"/>
</dbReference>
<dbReference type="SUPFAM" id="SSF81660">
    <property type="entry name" value="Metal cation-transporting ATPase, ATP-binding domain N"/>
    <property type="match status" value="1"/>
</dbReference>
<keyword evidence="9 10" id="KW-0472">Membrane</keyword>
<organism evidence="12 13">
    <name type="scientific">Pelotomaculum propionicicum</name>
    <dbReference type="NCBI Taxonomy" id="258475"/>
    <lineage>
        <taxon>Bacteria</taxon>
        <taxon>Bacillati</taxon>
        <taxon>Bacillota</taxon>
        <taxon>Clostridia</taxon>
        <taxon>Eubacteriales</taxon>
        <taxon>Desulfotomaculaceae</taxon>
        <taxon>Pelotomaculum</taxon>
    </lineage>
</organism>
<dbReference type="InterPro" id="IPR050510">
    <property type="entry name" value="Cation_transp_ATPase_P-type"/>
</dbReference>
<name>A0A4Y7RV73_9FIRM</name>
<dbReference type="Gene3D" id="3.40.1110.10">
    <property type="entry name" value="Calcium-transporting ATPase, cytoplasmic domain N"/>
    <property type="match status" value="1"/>
</dbReference>
<comment type="subcellular location">
    <subcellularLocation>
        <location evidence="1">Cell membrane</location>
        <topology evidence="1">Multi-pass membrane protein</topology>
    </subcellularLocation>
</comment>
<reference evidence="12 13" key="1">
    <citation type="journal article" date="2018" name="Environ. Microbiol.">
        <title>Novel energy conservation strategies and behaviour of Pelotomaculum schinkii driving syntrophic propionate catabolism.</title>
        <authorList>
            <person name="Hidalgo-Ahumada C.A.P."/>
            <person name="Nobu M.K."/>
            <person name="Narihiro T."/>
            <person name="Tamaki H."/>
            <person name="Liu W.T."/>
            <person name="Kamagata Y."/>
            <person name="Stams A.J.M."/>
            <person name="Imachi H."/>
            <person name="Sousa D.Z."/>
        </authorList>
    </citation>
    <scope>NUCLEOTIDE SEQUENCE [LARGE SCALE GENOMIC DNA]</scope>
    <source>
        <strain evidence="12 13">MGP</strain>
    </source>
</reference>
<dbReference type="Pfam" id="PF13246">
    <property type="entry name" value="Cation_ATPase"/>
    <property type="match status" value="1"/>
</dbReference>
<dbReference type="Gene3D" id="2.70.150.10">
    <property type="entry name" value="Calcium-transporting ATPase, cytoplasmic transduction domain A"/>
    <property type="match status" value="1"/>
</dbReference>
<dbReference type="PRINTS" id="PR00119">
    <property type="entry name" value="CATATPASE"/>
</dbReference>
<accession>A0A4Y7RV73</accession>
<comment type="caution">
    <text evidence="12">The sequence shown here is derived from an EMBL/GenBank/DDBJ whole genome shotgun (WGS) entry which is preliminary data.</text>
</comment>
<evidence type="ECO:0000256" key="2">
    <source>
        <dbReference type="ARBA" id="ARBA00005675"/>
    </source>
</evidence>
<keyword evidence="6" id="KW-0067">ATP-binding</keyword>
<dbReference type="SUPFAM" id="SSF81665">
    <property type="entry name" value="Calcium ATPase, transmembrane domain M"/>
    <property type="match status" value="1"/>
</dbReference>
<evidence type="ECO:0000256" key="6">
    <source>
        <dbReference type="ARBA" id="ARBA00022840"/>
    </source>
</evidence>
<dbReference type="EMBL" id="QFFZ01000004">
    <property type="protein sequence ID" value="TEB12908.1"/>
    <property type="molecule type" value="Genomic_DNA"/>
</dbReference>
<dbReference type="GO" id="GO:1902600">
    <property type="term" value="P:proton transmembrane transport"/>
    <property type="evidence" value="ECO:0007669"/>
    <property type="project" value="TreeGrafter"/>
</dbReference>
<evidence type="ECO:0000256" key="9">
    <source>
        <dbReference type="ARBA" id="ARBA00023136"/>
    </source>
</evidence>
<evidence type="ECO:0000259" key="11">
    <source>
        <dbReference type="Pfam" id="PF00122"/>
    </source>
</evidence>
<evidence type="ECO:0000256" key="1">
    <source>
        <dbReference type="ARBA" id="ARBA00004651"/>
    </source>
</evidence>
<dbReference type="InterPro" id="IPR036412">
    <property type="entry name" value="HAD-like_sf"/>
</dbReference>
<gene>
    <name evidence="12" type="primary">pacL</name>
    <name evidence="12" type="ORF">Pmgp_00546</name>
</gene>
<dbReference type="SUPFAM" id="SSF56784">
    <property type="entry name" value="HAD-like"/>
    <property type="match status" value="1"/>
</dbReference>
<dbReference type="InterPro" id="IPR023298">
    <property type="entry name" value="ATPase_P-typ_TM_dom_sf"/>
</dbReference>
<evidence type="ECO:0000313" key="13">
    <source>
        <dbReference type="Proteomes" id="UP000297597"/>
    </source>
</evidence>
<keyword evidence="8 10" id="KW-1133">Transmembrane helix</keyword>
<dbReference type="PROSITE" id="PS00154">
    <property type="entry name" value="ATPASE_E1_E2"/>
    <property type="match status" value="1"/>
</dbReference>
<evidence type="ECO:0000256" key="5">
    <source>
        <dbReference type="ARBA" id="ARBA00022741"/>
    </source>
</evidence>
<dbReference type="InterPro" id="IPR059000">
    <property type="entry name" value="ATPase_P-type_domA"/>
</dbReference>
<dbReference type="EC" id="3.6.3.8" evidence="12"/>
<comment type="similarity">
    <text evidence="2">Belongs to the cation transport ATPase (P-type) (TC 3.A.3) family. Type IIA subfamily.</text>
</comment>
<feature type="domain" description="P-type ATPase A" evidence="11">
    <location>
        <begin position="2"/>
        <end position="75"/>
    </location>
</feature>
<dbReference type="SUPFAM" id="SSF81653">
    <property type="entry name" value="Calcium ATPase, transduction domain A"/>
    <property type="match status" value="1"/>
</dbReference>
<dbReference type="InterPro" id="IPR018303">
    <property type="entry name" value="ATPase_P-typ_P_site"/>
</dbReference>
<dbReference type="Gene3D" id="1.20.1110.10">
    <property type="entry name" value="Calcium-transporting ATPase, transmembrane domain"/>
    <property type="match status" value="1"/>
</dbReference>
<evidence type="ECO:0000256" key="10">
    <source>
        <dbReference type="SAM" id="Phobius"/>
    </source>
</evidence>
<dbReference type="InterPro" id="IPR023299">
    <property type="entry name" value="ATPase_P-typ_cyto_dom_N"/>
</dbReference>
<evidence type="ECO:0000313" key="12">
    <source>
        <dbReference type="EMBL" id="TEB12908.1"/>
    </source>
</evidence>
<evidence type="ECO:0000256" key="3">
    <source>
        <dbReference type="ARBA" id="ARBA00022475"/>
    </source>
</evidence>
<dbReference type="AlphaFoldDB" id="A0A4Y7RV73"/>
<dbReference type="GO" id="GO:0019829">
    <property type="term" value="F:ATPase-coupled monoatomic cation transmembrane transporter activity"/>
    <property type="evidence" value="ECO:0007669"/>
    <property type="project" value="TreeGrafter"/>
</dbReference>
<dbReference type="GO" id="GO:0005524">
    <property type="term" value="F:ATP binding"/>
    <property type="evidence" value="ECO:0007669"/>
    <property type="project" value="UniProtKB-KW"/>
</dbReference>
<feature type="transmembrane region" description="Helical" evidence="10">
    <location>
        <begin position="95"/>
        <end position="113"/>
    </location>
</feature>
<evidence type="ECO:0000256" key="4">
    <source>
        <dbReference type="ARBA" id="ARBA00022692"/>
    </source>
</evidence>
<keyword evidence="13" id="KW-1185">Reference proteome</keyword>
<dbReference type="GO" id="GO:0005886">
    <property type="term" value="C:plasma membrane"/>
    <property type="evidence" value="ECO:0007669"/>
    <property type="project" value="UniProtKB-SubCell"/>
</dbReference>